<dbReference type="InterPro" id="IPR027417">
    <property type="entry name" value="P-loop_NTPase"/>
</dbReference>
<keyword evidence="3" id="KW-1185">Reference proteome</keyword>
<accession>A0A1G9BNV5</accession>
<dbReference type="PANTHER" id="PTHR43384:SF10">
    <property type="entry name" value="ATPASE INVOLVED IN CHROMOSOME PARTITIONING, PARA_MIND FAMILY"/>
    <property type="match status" value="1"/>
</dbReference>
<proteinExistence type="predicted"/>
<feature type="domain" description="CobQ/CobB/MinD/ParA nucleotide binding" evidence="1">
    <location>
        <begin position="2"/>
        <end position="186"/>
    </location>
</feature>
<protein>
    <submittedName>
        <fullName evidence="2">MinD-like ATPase involved in chromosome partitioning or flagellar assembly</fullName>
    </submittedName>
</protein>
<sequence>MIAIAGAKGGCGKTITTLGLTEGFARTGTPAIAIDADRQLPNVHVTGGVDREPTLAALTSETDVRSVAQVSPRTSRAGIVPAPEPSEKLDFESVLGRLEADSIQTVVDCPSGAGPDVVEPLSAADGVIVVTTDSERSLTAAETTVEMARRLGVRVLGTVVNRCEEVPTEVESWVDVPVLGVVPEAESPLTDEDTTAAYEEIVETLQMRNATDRTPPAYDDELLPTGIDTLDRRLGGGLAPGSVVALTAEPASQSEQLLYEATAPRGTLYLTTERSTANVRRAIETTSVETGNPTIRHVEGTEVLEDAEEIIGKLPDGATLVIDLVDVLERHDRRAYVSFLNDLKDRMVETDGVAVLHCLDGPGRPENRTATIHAVDAVFELRTREPDVGTAVEHYLSVPKFRPESTFTETIELTFDGVAAMALEMNQDAN</sequence>
<dbReference type="SUPFAM" id="SSF52540">
    <property type="entry name" value="P-loop containing nucleoside triphosphate hydrolases"/>
    <property type="match status" value="2"/>
</dbReference>
<dbReference type="EMBL" id="FNFE01000004">
    <property type="protein sequence ID" value="SDK41189.1"/>
    <property type="molecule type" value="Genomic_DNA"/>
</dbReference>
<dbReference type="InterPro" id="IPR050625">
    <property type="entry name" value="ParA/MinD_ATPase"/>
</dbReference>
<dbReference type="GO" id="GO:0016887">
    <property type="term" value="F:ATP hydrolysis activity"/>
    <property type="evidence" value="ECO:0007669"/>
    <property type="project" value="TreeGrafter"/>
</dbReference>
<keyword evidence="2" id="KW-0969">Cilium</keyword>
<dbReference type="Proteomes" id="UP000198882">
    <property type="component" value="Unassembled WGS sequence"/>
</dbReference>
<dbReference type="Pfam" id="PF01656">
    <property type="entry name" value="CbiA"/>
    <property type="match status" value="1"/>
</dbReference>
<keyword evidence="2" id="KW-0282">Flagellum</keyword>
<dbReference type="InterPro" id="IPR055549">
    <property type="entry name" value="DUF7125"/>
</dbReference>
<dbReference type="PANTHER" id="PTHR43384">
    <property type="entry name" value="SEPTUM SITE-DETERMINING PROTEIN MIND HOMOLOG, CHLOROPLASTIC-RELATED"/>
    <property type="match status" value="1"/>
</dbReference>
<evidence type="ECO:0000313" key="3">
    <source>
        <dbReference type="Proteomes" id="UP000198882"/>
    </source>
</evidence>
<dbReference type="GO" id="GO:0005829">
    <property type="term" value="C:cytosol"/>
    <property type="evidence" value="ECO:0007669"/>
    <property type="project" value="TreeGrafter"/>
</dbReference>
<organism evidence="2 3">
    <name type="scientific">Natronorubrum texcoconense</name>
    <dbReference type="NCBI Taxonomy" id="1095776"/>
    <lineage>
        <taxon>Archaea</taxon>
        <taxon>Methanobacteriati</taxon>
        <taxon>Methanobacteriota</taxon>
        <taxon>Stenosarchaea group</taxon>
        <taxon>Halobacteria</taxon>
        <taxon>Halobacteriales</taxon>
        <taxon>Natrialbaceae</taxon>
        <taxon>Natronorubrum</taxon>
    </lineage>
</organism>
<evidence type="ECO:0000259" key="1">
    <source>
        <dbReference type="Pfam" id="PF01656"/>
    </source>
</evidence>
<dbReference type="Pfam" id="PF23442">
    <property type="entry name" value="DUF7125"/>
    <property type="match status" value="1"/>
</dbReference>
<dbReference type="Gene3D" id="3.40.50.300">
    <property type="entry name" value="P-loop containing nucleotide triphosphate hydrolases"/>
    <property type="match status" value="2"/>
</dbReference>
<keyword evidence="2" id="KW-0966">Cell projection</keyword>
<dbReference type="GO" id="GO:0009898">
    <property type="term" value="C:cytoplasmic side of plasma membrane"/>
    <property type="evidence" value="ECO:0007669"/>
    <property type="project" value="TreeGrafter"/>
</dbReference>
<name>A0A1G9BNV5_9EURY</name>
<dbReference type="RefSeq" id="WP_090308488.1">
    <property type="nucleotide sequence ID" value="NZ_FNFE01000004.1"/>
</dbReference>
<dbReference type="GO" id="GO:0005524">
    <property type="term" value="F:ATP binding"/>
    <property type="evidence" value="ECO:0007669"/>
    <property type="project" value="TreeGrafter"/>
</dbReference>
<evidence type="ECO:0000313" key="2">
    <source>
        <dbReference type="EMBL" id="SDK41189.1"/>
    </source>
</evidence>
<gene>
    <name evidence="2" type="ORF">SAMN04515672_3035</name>
</gene>
<reference evidence="3" key="1">
    <citation type="submission" date="2016-10" db="EMBL/GenBank/DDBJ databases">
        <authorList>
            <person name="Varghese N."/>
            <person name="Submissions S."/>
        </authorList>
    </citation>
    <scope>NUCLEOTIDE SEQUENCE [LARGE SCALE GENOMIC DNA]</scope>
    <source>
        <strain evidence="3">B4,CECT 8067,JCM 17497</strain>
    </source>
</reference>
<dbReference type="OrthoDB" id="238619at2157"/>
<dbReference type="AlphaFoldDB" id="A0A1G9BNV5"/>
<dbReference type="GO" id="GO:0051782">
    <property type="term" value="P:negative regulation of cell division"/>
    <property type="evidence" value="ECO:0007669"/>
    <property type="project" value="TreeGrafter"/>
</dbReference>
<dbReference type="InterPro" id="IPR002586">
    <property type="entry name" value="CobQ/CobB/MinD/ParA_Nub-bd_dom"/>
</dbReference>